<keyword evidence="2" id="KW-1185">Reference proteome</keyword>
<sequence>MPPAFKQLSRGILWDPPAFVGRPGSFLSTAAGLKTSPSILLSNLPVNADFASGSTPDGAAGGSAASHNVQTFTFTFTFMFDYRDRGLFFHSARNWGAPAEPFLTKTNCCQHDDCASSAVLETSSRSFRADCQNLHGARTAPDLHK</sequence>
<dbReference type="Proteomes" id="UP000298327">
    <property type="component" value="Unassembled WGS sequence"/>
</dbReference>
<protein>
    <submittedName>
        <fullName evidence="1">Uncharacterized protein</fullName>
    </submittedName>
</protein>
<reference evidence="1 2" key="1">
    <citation type="submission" date="2019-02" db="EMBL/GenBank/DDBJ databases">
        <title>Genome sequencing of the rare red list fungi Dentipellis fragilis.</title>
        <authorList>
            <person name="Buettner E."/>
            <person name="Kellner H."/>
        </authorList>
    </citation>
    <scope>NUCLEOTIDE SEQUENCE [LARGE SCALE GENOMIC DNA]</scope>
    <source>
        <strain evidence="1 2">DSM 105465</strain>
    </source>
</reference>
<proteinExistence type="predicted"/>
<evidence type="ECO:0000313" key="2">
    <source>
        <dbReference type="Proteomes" id="UP000298327"/>
    </source>
</evidence>
<comment type="caution">
    <text evidence="1">The sequence shown here is derived from an EMBL/GenBank/DDBJ whole genome shotgun (WGS) entry which is preliminary data.</text>
</comment>
<accession>A0A4Y9Z0I7</accession>
<evidence type="ECO:0000313" key="1">
    <source>
        <dbReference type="EMBL" id="TFY68155.1"/>
    </source>
</evidence>
<gene>
    <name evidence="1" type="ORF">EVG20_g3667</name>
</gene>
<organism evidence="1 2">
    <name type="scientific">Dentipellis fragilis</name>
    <dbReference type="NCBI Taxonomy" id="205917"/>
    <lineage>
        <taxon>Eukaryota</taxon>
        <taxon>Fungi</taxon>
        <taxon>Dikarya</taxon>
        <taxon>Basidiomycota</taxon>
        <taxon>Agaricomycotina</taxon>
        <taxon>Agaricomycetes</taxon>
        <taxon>Russulales</taxon>
        <taxon>Hericiaceae</taxon>
        <taxon>Dentipellis</taxon>
    </lineage>
</organism>
<dbReference type="AlphaFoldDB" id="A0A4Y9Z0I7"/>
<name>A0A4Y9Z0I7_9AGAM</name>
<dbReference type="EMBL" id="SEOQ01000170">
    <property type="protein sequence ID" value="TFY68155.1"/>
    <property type="molecule type" value="Genomic_DNA"/>
</dbReference>